<reference evidence="3" key="1">
    <citation type="journal article" date="2019" name="Int. J. Syst. Evol. Microbiol.">
        <title>The Global Catalogue of Microorganisms (GCM) 10K type strain sequencing project: providing services to taxonomists for standard genome sequencing and annotation.</title>
        <authorList>
            <consortium name="The Broad Institute Genomics Platform"/>
            <consortium name="The Broad Institute Genome Sequencing Center for Infectious Disease"/>
            <person name="Wu L."/>
            <person name="Ma J."/>
        </authorList>
    </citation>
    <scope>NUCLEOTIDE SEQUENCE [LARGE SCALE GENOMIC DNA]</scope>
    <source>
        <strain evidence="3">NBRC 105830</strain>
    </source>
</reference>
<name>A0ABQ6HS03_9MICO</name>
<dbReference type="Gene3D" id="3.40.50.720">
    <property type="entry name" value="NAD(P)-binding Rossmann-like Domain"/>
    <property type="match status" value="1"/>
</dbReference>
<comment type="caution">
    <text evidence="2">The sequence shown here is derived from an EMBL/GenBank/DDBJ whole genome shotgun (WGS) entry which is preliminary data.</text>
</comment>
<protein>
    <submittedName>
        <fullName evidence="2">Nucleotide-diphosphate-sugar epimerase</fullName>
    </submittedName>
</protein>
<organism evidence="2 3">
    <name type="scientific">Arsenicicoccus piscis</name>
    <dbReference type="NCBI Taxonomy" id="673954"/>
    <lineage>
        <taxon>Bacteria</taxon>
        <taxon>Bacillati</taxon>
        <taxon>Actinomycetota</taxon>
        <taxon>Actinomycetes</taxon>
        <taxon>Micrococcales</taxon>
        <taxon>Intrasporangiaceae</taxon>
        <taxon>Arsenicicoccus</taxon>
    </lineage>
</organism>
<dbReference type="InterPro" id="IPR016040">
    <property type="entry name" value="NAD(P)-bd_dom"/>
</dbReference>
<dbReference type="InterPro" id="IPR036291">
    <property type="entry name" value="NAD(P)-bd_dom_sf"/>
</dbReference>
<feature type="domain" description="NAD(P)-binding" evidence="1">
    <location>
        <begin position="8"/>
        <end position="186"/>
    </location>
</feature>
<dbReference type="SUPFAM" id="SSF51735">
    <property type="entry name" value="NAD(P)-binding Rossmann-fold domains"/>
    <property type="match status" value="1"/>
</dbReference>
<evidence type="ECO:0000313" key="3">
    <source>
        <dbReference type="Proteomes" id="UP001157109"/>
    </source>
</evidence>
<accession>A0ABQ6HS03</accession>
<gene>
    <name evidence="2" type="ORF">GCM10025862_32710</name>
</gene>
<dbReference type="RefSeq" id="WP_241441526.1">
    <property type="nucleotide sequence ID" value="NZ_BSUJ01000001.1"/>
</dbReference>
<dbReference type="Pfam" id="PF13460">
    <property type="entry name" value="NAD_binding_10"/>
    <property type="match status" value="1"/>
</dbReference>
<sequence>MSRILVLGASGLLGRHVLDRLVRSQVAVVAGARRPESVQQPDGHHPVPVLHVDYDQPETLRHALSEGVDRLFVLTGGPDGPRHDQTIASLAAESGVRHAVKISALGVHEQGRDPISTWHRAGESAFTRAGLSCSFLRPGAFMSNALMWRTSIERDAPIALVAPSLPVACIDPRDIADVAAQLLHHPRPGVTGYPLTGPAAISPAAQVATLARLLDRHVAFQEVTVKQAIHQFIGYGMSGELAGAVVATMDSPRRGIGHRTYPTVQEVLGRAPRSFEDWATDHLCAFRPDPHQRGVTKETHDPDH</sequence>
<dbReference type="PANTHER" id="PTHR43162:SF1">
    <property type="entry name" value="PRESTALK A DIFFERENTIATION PROTEIN A"/>
    <property type="match status" value="1"/>
</dbReference>
<proteinExistence type="predicted"/>
<dbReference type="EMBL" id="BSUJ01000001">
    <property type="protein sequence ID" value="GMA21250.1"/>
    <property type="molecule type" value="Genomic_DNA"/>
</dbReference>
<evidence type="ECO:0000259" key="1">
    <source>
        <dbReference type="Pfam" id="PF13460"/>
    </source>
</evidence>
<dbReference type="InterPro" id="IPR051604">
    <property type="entry name" value="Ergot_Alk_Oxidoreductase"/>
</dbReference>
<dbReference type="Gene3D" id="3.90.25.10">
    <property type="entry name" value="UDP-galactose 4-epimerase, domain 1"/>
    <property type="match status" value="1"/>
</dbReference>
<keyword evidence="3" id="KW-1185">Reference proteome</keyword>
<dbReference type="PANTHER" id="PTHR43162">
    <property type="match status" value="1"/>
</dbReference>
<evidence type="ECO:0000313" key="2">
    <source>
        <dbReference type="EMBL" id="GMA21250.1"/>
    </source>
</evidence>
<dbReference type="Proteomes" id="UP001157109">
    <property type="component" value="Unassembled WGS sequence"/>
</dbReference>